<protein>
    <recommendedName>
        <fullName evidence="3">HTH luxR-type domain-containing protein</fullName>
    </recommendedName>
</protein>
<sequence length="194" mass="22527">MMRIALIDSCTLTYVGLKNLFSLIHTTAGITFNHISAEAALDKNAETFDIYIIEPGEIGFEFNIDKYIYNLKSITKQESKFIIFSNNIIVNSKLADFCLCKENSFSKVYFFFDSLLQGKYDAIRPFVEDYLLSKNEVILLRCLSKNQRMKSIEKITAIPISNLYYYKYSAMRKLSLKSTKELFHYLNRVLNHSV</sequence>
<comment type="caution">
    <text evidence="1">The sequence shown here is derived from an EMBL/GenBank/DDBJ whole genome shotgun (WGS) entry which is preliminary data.</text>
</comment>
<name>A0ABS6LHE0_9GAMM</name>
<organism evidence="1 2">
    <name type="scientific">Rahnella ecdela</name>
    <dbReference type="NCBI Taxonomy" id="2816250"/>
    <lineage>
        <taxon>Bacteria</taxon>
        <taxon>Pseudomonadati</taxon>
        <taxon>Pseudomonadota</taxon>
        <taxon>Gammaproteobacteria</taxon>
        <taxon>Enterobacterales</taxon>
        <taxon>Yersiniaceae</taxon>
        <taxon>Rahnella</taxon>
    </lineage>
</organism>
<dbReference type="RefSeq" id="WP_217149866.1">
    <property type="nucleotide sequence ID" value="NZ_JAFMOY010000128.1"/>
</dbReference>
<accession>A0ABS6LHE0</accession>
<dbReference type="Proteomes" id="UP000739284">
    <property type="component" value="Unassembled WGS sequence"/>
</dbReference>
<evidence type="ECO:0000313" key="2">
    <source>
        <dbReference type="Proteomes" id="UP000739284"/>
    </source>
</evidence>
<dbReference type="EMBL" id="JAFMOY010000128">
    <property type="protein sequence ID" value="MBU9846275.1"/>
    <property type="molecule type" value="Genomic_DNA"/>
</dbReference>
<evidence type="ECO:0000313" key="1">
    <source>
        <dbReference type="EMBL" id="MBU9846275.1"/>
    </source>
</evidence>
<evidence type="ECO:0008006" key="3">
    <source>
        <dbReference type="Google" id="ProtNLM"/>
    </source>
</evidence>
<proteinExistence type="predicted"/>
<keyword evidence="2" id="KW-1185">Reference proteome</keyword>
<gene>
    <name evidence="1" type="ORF">J1784_14780</name>
</gene>
<reference evidence="1 2" key="1">
    <citation type="submission" date="2021-03" db="EMBL/GenBank/DDBJ databases">
        <title>Five novel Rahnella species.</title>
        <authorList>
            <person name="Brady C."/>
            <person name="Asselin J."/>
            <person name="Beer S."/>
            <person name="Bruberg M.B."/>
            <person name="Crampton B."/>
            <person name="Venter S."/>
            <person name="Arnold D."/>
            <person name="Denman S."/>
        </authorList>
    </citation>
    <scope>NUCLEOTIDE SEQUENCE [LARGE SCALE GENOMIC DNA]</scope>
    <source>
        <strain evidence="1 2">FRB 231</strain>
    </source>
</reference>